<dbReference type="CDD" id="cd03747">
    <property type="entry name" value="Ntn_PGA_like"/>
    <property type="match status" value="1"/>
</dbReference>
<dbReference type="Gene3D" id="3.60.20.10">
    <property type="entry name" value="Glutamine Phosphoribosylpyrophosphate, subunit 1, domain 1"/>
    <property type="match status" value="1"/>
</dbReference>
<dbReference type="Gene3D" id="1.10.1400.10">
    <property type="match status" value="1"/>
</dbReference>
<dbReference type="InterPro" id="IPR014395">
    <property type="entry name" value="Pen/GL7ACA/AHL_acylase"/>
</dbReference>
<dbReference type="InterPro" id="IPR023343">
    <property type="entry name" value="Penicillin_amidase_dom1"/>
</dbReference>
<evidence type="ECO:0000256" key="4">
    <source>
        <dbReference type="PIRSR" id="PIRSR001227-1"/>
    </source>
</evidence>
<gene>
    <name evidence="6" type="ORF">EG244_06930</name>
</gene>
<dbReference type="InterPro" id="IPR029055">
    <property type="entry name" value="Ntn_hydrolases_N"/>
</dbReference>
<evidence type="ECO:0000256" key="3">
    <source>
        <dbReference type="ARBA" id="ARBA00023145"/>
    </source>
</evidence>
<name>A0A3P3DPF6_9RHOB</name>
<dbReference type="GO" id="GO:0017000">
    <property type="term" value="P:antibiotic biosynthetic process"/>
    <property type="evidence" value="ECO:0007669"/>
    <property type="project" value="InterPro"/>
</dbReference>
<dbReference type="GO" id="GO:0016811">
    <property type="term" value="F:hydrolase activity, acting on carbon-nitrogen (but not peptide) bonds, in linear amides"/>
    <property type="evidence" value="ECO:0007669"/>
    <property type="project" value="InterPro"/>
</dbReference>
<evidence type="ECO:0000256" key="1">
    <source>
        <dbReference type="ARBA" id="ARBA00006586"/>
    </source>
</evidence>
<accession>A0A3P3DPF6</accession>
<dbReference type="SUPFAM" id="SSF56235">
    <property type="entry name" value="N-terminal nucleophile aminohydrolases (Ntn hydrolases)"/>
    <property type="match status" value="1"/>
</dbReference>
<comment type="similarity">
    <text evidence="1">Belongs to the peptidase S45 family.</text>
</comment>
<dbReference type="Gene3D" id="1.10.439.10">
    <property type="entry name" value="Penicillin Amidohydrolase, domain 1"/>
    <property type="match status" value="1"/>
</dbReference>
<keyword evidence="2" id="KW-0378">Hydrolase</keyword>
<keyword evidence="5" id="KW-0106">Calcium</keyword>
<evidence type="ECO:0000313" key="7">
    <source>
        <dbReference type="Proteomes" id="UP000282125"/>
    </source>
</evidence>
<dbReference type="Proteomes" id="UP000282125">
    <property type="component" value="Unassembled WGS sequence"/>
</dbReference>
<keyword evidence="3" id="KW-0865">Zymogen</keyword>
<proteinExistence type="inferred from homology"/>
<dbReference type="RefSeq" id="WP_124964286.1">
    <property type="nucleotide sequence ID" value="NZ_RRAZ01000008.1"/>
</dbReference>
<evidence type="ECO:0000256" key="2">
    <source>
        <dbReference type="ARBA" id="ARBA00022801"/>
    </source>
</evidence>
<evidence type="ECO:0000313" key="6">
    <source>
        <dbReference type="EMBL" id="RRH76147.1"/>
    </source>
</evidence>
<feature type="binding site" evidence="5">
    <location>
        <position position="303"/>
    </location>
    <ligand>
        <name>Ca(2+)</name>
        <dbReference type="ChEBI" id="CHEBI:29108"/>
    </ligand>
</feature>
<dbReference type="GO" id="GO:0046872">
    <property type="term" value="F:metal ion binding"/>
    <property type="evidence" value="ECO:0007669"/>
    <property type="project" value="UniProtKB-KW"/>
</dbReference>
<dbReference type="Gene3D" id="1.10.10.2580">
    <property type="entry name" value="Penicillin Acylase III, Chain A, Domain 2"/>
    <property type="match status" value="1"/>
</dbReference>
<protein>
    <submittedName>
        <fullName evidence="6">Penicillin acylase family protein</fullName>
    </submittedName>
</protein>
<dbReference type="PANTHER" id="PTHR34218">
    <property type="entry name" value="PEPTIDASE S45 PENICILLIN AMIDASE"/>
    <property type="match status" value="1"/>
</dbReference>
<dbReference type="Pfam" id="PF01804">
    <property type="entry name" value="Penicil_amidase"/>
    <property type="match status" value="1"/>
</dbReference>
<dbReference type="OrthoDB" id="9760084at2"/>
<dbReference type="InterPro" id="IPR043146">
    <property type="entry name" value="Penicillin_amidase_N_B-knob"/>
</dbReference>
<dbReference type="InterPro" id="IPR002692">
    <property type="entry name" value="S45"/>
</dbReference>
<dbReference type="AlphaFoldDB" id="A0A3P3DPF6"/>
<evidence type="ECO:0000256" key="5">
    <source>
        <dbReference type="PIRSR" id="PIRSR001227-2"/>
    </source>
</evidence>
<dbReference type="Gene3D" id="2.30.120.10">
    <property type="match status" value="1"/>
</dbReference>
<reference evidence="6 7" key="1">
    <citation type="submission" date="2018-11" db="EMBL/GenBank/DDBJ databases">
        <title>Gemmobacter sp. nov., YIM 102744-1 draft genome.</title>
        <authorList>
            <person name="Li G."/>
            <person name="Jiang Y."/>
        </authorList>
    </citation>
    <scope>NUCLEOTIDE SEQUENCE [LARGE SCALE GENOMIC DNA]</scope>
    <source>
        <strain evidence="6 7">YIM 102744-1</strain>
    </source>
</reference>
<comment type="cofactor">
    <cofactor evidence="5">
        <name>Ca(2+)</name>
        <dbReference type="ChEBI" id="CHEBI:29108"/>
    </cofactor>
    <text evidence="5">Binds 1 Ca(2+) ion per dimer.</text>
</comment>
<sequence length="760" mass="83021">MPTEAAASRSATLLTLPGLSAAVEIRYDIWGVPHVTAGPERDLFVANGWIHARDRLWQMDAARRRALGRWAEWVGAEGLASDRLMRKLGIEAVSRADYAALSAQTKAMCEAYSAGVNAFIAAGDLPPEYALLAETPEPWEPWHCVVVMRQRGLLMGSVWFKLWRAAAYAVAGPENLHLLRYEDGGIEEFVTPQDRQQPRWTAALKDLAPAIEGLQALFPTDVTGGGSNNWAINARHSTTGMPIVAGDPHRAYEIPAMYTQAHLRCDSFAALGLTMPGVPLFPHFGHNEDMAWCVTHAFADIHDLYVEDFRGQEPGHYRTATGSAKARLRKEVIGIRGGAEEEIEIWETANGPLILGSPGEGAGLALKSMQLQAGDTSLDCLRPMVSQKTVAAFYDLMEPWGLIDHNLVAADRQDTIGVQVRARIPERDRKNGWLPVPGWDPAFAWRGIIPFARMPREENPGSGIIVTANNRTVPEDWPDYICTDCHPSTRAKRIRSLLSTGAKFSPADMLDLLYDHSSAVAKEFAARFLARLPQAGPGREMVLALQGWAGDMEAGKLAPTVYYTLRQQMTRILARRSGLDQVAGQEIAKLPPGISPLTHLWWALPDQLRRDDTSLLGGASWDEVIDQAISECAEGFLPRPWGEAHRPVFAHPLTAQFKEAAGFAPASAPVSGDGDCVLATGALPSGGLVASYGPVAKYIWDLSDWDNCSWVVFHGASGIPGDAHYSDQNTPWSRGTLVPAPWSDDQIRAATRQLITLNPA</sequence>
<keyword evidence="5" id="KW-0479">Metal-binding</keyword>
<feature type="binding site" evidence="5">
    <location>
        <position position="300"/>
    </location>
    <ligand>
        <name>Ca(2+)</name>
        <dbReference type="ChEBI" id="CHEBI:29108"/>
    </ligand>
</feature>
<dbReference type="PIRSF" id="PIRSF001227">
    <property type="entry name" value="Pen_acylase"/>
    <property type="match status" value="1"/>
</dbReference>
<dbReference type="EMBL" id="RRAZ01000008">
    <property type="protein sequence ID" value="RRH76147.1"/>
    <property type="molecule type" value="Genomic_DNA"/>
</dbReference>
<comment type="caution">
    <text evidence="6">The sequence shown here is derived from an EMBL/GenBank/DDBJ whole genome shotgun (WGS) entry which is preliminary data.</text>
</comment>
<dbReference type="PANTHER" id="PTHR34218:SF4">
    <property type="entry name" value="ACYL-HOMOSERINE LACTONE ACYLASE QUIP"/>
    <property type="match status" value="1"/>
</dbReference>
<organism evidence="6 7">
    <name type="scientific">Falsigemmobacter faecalis</name>
    <dbReference type="NCBI Taxonomy" id="2488730"/>
    <lineage>
        <taxon>Bacteria</taxon>
        <taxon>Pseudomonadati</taxon>
        <taxon>Pseudomonadota</taxon>
        <taxon>Alphaproteobacteria</taxon>
        <taxon>Rhodobacterales</taxon>
        <taxon>Paracoccaceae</taxon>
        <taxon>Falsigemmobacter</taxon>
    </lineage>
</organism>
<feature type="active site" description="Nucleophile" evidence="4">
    <location>
        <position position="227"/>
    </location>
</feature>
<dbReference type="InterPro" id="IPR043147">
    <property type="entry name" value="Penicillin_amidase_A-knob"/>
</dbReference>
<keyword evidence="7" id="KW-1185">Reference proteome</keyword>